<feature type="transmembrane region" description="Helical" evidence="1">
    <location>
        <begin position="96"/>
        <end position="116"/>
    </location>
</feature>
<keyword evidence="4" id="KW-1185">Reference proteome</keyword>
<proteinExistence type="predicted"/>
<evidence type="ECO:0000313" key="3">
    <source>
        <dbReference type="EMBL" id="GGC78495.1"/>
    </source>
</evidence>
<keyword evidence="1" id="KW-1133">Transmembrane helix</keyword>
<evidence type="ECO:0000259" key="2">
    <source>
        <dbReference type="Pfam" id="PF02517"/>
    </source>
</evidence>
<feature type="transmembrane region" description="Helical" evidence="1">
    <location>
        <begin position="56"/>
        <end position="75"/>
    </location>
</feature>
<sequence>MAARAASVCFTSDFPRAVVRGTDRDLRLILAAPGPGRMASMEVTGAGPRRPGWTPALVPAVLVCLSGLFLFAFDWRPVGYLTMAAGLAVCVGLDRVLLRDLLLIAVGLVIVSTVSVRADVGWVNIVLLGTVLTLAVAIPYLLSRFGYGDHAIRFRWLSGERWTRGMIAYLVAVPAIGWVVLPLYFVRSGAYLNWPPLADGTEVARFLVGVTYMGSWDEFFFICTVFALLARHFSFWPANVLTTVVFVSFLWELGYQAWGPALTIPFALLQGYLFMRTRSLLYVLCVHLLFDVVVFLAIVHARHPEALPIFWS</sequence>
<dbReference type="Proteomes" id="UP000597761">
    <property type="component" value="Unassembled WGS sequence"/>
</dbReference>
<evidence type="ECO:0000256" key="1">
    <source>
        <dbReference type="SAM" id="Phobius"/>
    </source>
</evidence>
<keyword evidence="1" id="KW-0472">Membrane</keyword>
<feature type="domain" description="CAAX prenyl protease 2/Lysostaphin resistance protein A-like" evidence="2">
    <location>
        <begin position="203"/>
        <end position="293"/>
    </location>
</feature>
<feature type="transmembrane region" description="Helical" evidence="1">
    <location>
        <begin position="235"/>
        <end position="251"/>
    </location>
</feature>
<gene>
    <name evidence="3" type="ORF">GCM10011512_01320</name>
</gene>
<feature type="transmembrane region" description="Helical" evidence="1">
    <location>
        <begin position="281"/>
        <end position="301"/>
    </location>
</feature>
<feature type="transmembrane region" description="Helical" evidence="1">
    <location>
        <begin position="122"/>
        <end position="145"/>
    </location>
</feature>
<dbReference type="InterPro" id="IPR003675">
    <property type="entry name" value="Rce1/LyrA-like_dom"/>
</dbReference>
<keyword evidence="1" id="KW-0812">Transmembrane</keyword>
<name>A0ABQ1NJ37_9MICC</name>
<dbReference type="EMBL" id="BMJI01000001">
    <property type="protein sequence ID" value="GGC78495.1"/>
    <property type="molecule type" value="Genomic_DNA"/>
</dbReference>
<feature type="transmembrane region" description="Helical" evidence="1">
    <location>
        <begin position="257"/>
        <end position="274"/>
    </location>
</feature>
<accession>A0ABQ1NJ37</accession>
<evidence type="ECO:0000313" key="4">
    <source>
        <dbReference type="Proteomes" id="UP000597761"/>
    </source>
</evidence>
<reference evidence="4" key="1">
    <citation type="journal article" date="2019" name="Int. J. Syst. Evol. Microbiol.">
        <title>The Global Catalogue of Microorganisms (GCM) 10K type strain sequencing project: providing services to taxonomists for standard genome sequencing and annotation.</title>
        <authorList>
            <consortium name="The Broad Institute Genomics Platform"/>
            <consortium name="The Broad Institute Genome Sequencing Center for Infectious Disease"/>
            <person name="Wu L."/>
            <person name="Ma J."/>
        </authorList>
    </citation>
    <scope>NUCLEOTIDE SEQUENCE [LARGE SCALE GENOMIC DNA]</scope>
    <source>
        <strain evidence="4">CGMCC 1.15480</strain>
    </source>
</reference>
<comment type="caution">
    <text evidence="3">The sequence shown here is derived from an EMBL/GenBank/DDBJ whole genome shotgun (WGS) entry which is preliminary data.</text>
</comment>
<feature type="transmembrane region" description="Helical" evidence="1">
    <location>
        <begin position="166"/>
        <end position="186"/>
    </location>
</feature>
<organism evidence="3 4">
    <name type="scientific">Tersicoccus solisilvae</name>
    <dbReference type="NCBI Taxonomy" id="1882339"/>
    <lineage>
        <taxon>Bacteria</taxon>
        <taxon>Bacillati</taxon>
        <taxon>Actinomycetota</taxon>
        <taxon>Actinomycetes</taxon>
        <taxon>Micrococcales</taxon>
        <taxon>Micrococcaceae</taxon>
        <taxon>Tersicoccus</taxon>
    </lineage>
</organism>
<dbReference type="Pfam" id="PF02517">
    <property type="entry name" value="Rce1-like"/>
    <property type="match status" value="1"/>
</dbReference>
<protein>
    <recommendedName>
        <fullName evidence="2">CAAX prenyl protease 2/Lysostaphin resistance protein A-like domain-containing protein</fullName>
    </recommendedName>
</protein>
<feature type="transmembrane region" description="Helical" evidence="1">
    <location>
        <begin position="206"/>
        <end position="228"/>
    </location>
</feature>